<evidence type="ECO:0000256" key="3">
    <source>
        <dbReference type="ARBA" id="ARBA00012937"/>
    </source>
</evidence>
<dbReference type="InterPro" id="IPR014746">
    <property type="entry name" value="Gln_synth/guanido_kin_cat_dom"/>
</dbReference>
<dbReference type="SUPFAM" id="SSF55931">
    <property type="entry name" value="Glutamine synthetase/guanido kinase"/>
    <property type="match status" value="1"/>
</dbReference>
<evidence type="ECO:0000256" key="11">
    <source>
        <dbReference type="RuleBase" id="RU004356"/>
    </source>
</evidence>
<organism evidence="14 15">
    <name type="scientific">Candidatus Magasanikbacteria bacterium RIFCSPHIGHO2_01_FULL_33_34</name>
    <dbReference type="NCBI Taxonomy" id="1798671"/>
    <lineage>
        <taxon>Bacteria</taxon>
        <taxon>Candidatus Magasanikiibacteriota</taxon>
    </lineage>
</organism>
<evidence type="ECO:0000256" key="10">
    <source>
        <dbReference type="RuleBase" id="RU000384"/>
    </source>
</evidence>
<dbReference type="InterPro" id="IPR048091">
    <property type="entry name" value="Gln_syn_GlnII"/>
</dbReference>
<keyword evidence="6 11" id="KW-0067">ATP-binding</keyword>
<sequence length="348" mass="38752">MQKIKAEYIWIDGSKPVAKLRSKTKILDHVVSQVSDIPEWGFDGSSTQQAEGHSSDCVLKPVYFVADVVRGNPHILVMCEVFEANGNVHKSNHRARLREIARKYENHEAWFGIEQEYTFFKGSRPLGWPDNGFPAPQGGYYCGVGSDEVFGRQIVEEHMSVCLEAGISISGINAEVMPGQWEFQVGPLGPLAVADQLWLSRWLLYRVAENYGVSATLDPKPVKGDWNGAGAHTNFSTKTMRDPGGIKAIEQACMNLRQNHKKHIEVYGYGNHNRLTGLHETCSIDEFRYGVSDRGASIRIPLATSKEGCGYLEDRRPAANMDPYQVCAVLMETILNNDIVSDSSRVGF</sequence>
<evidence type="ECO:0000256" key="8">
    <source>
        <dbReference type="ARBA" id="ARBA00049436"/>
    </source>
</evidence>
<dbReference type="FunFam" id="3.30.590.10:FF:000004">
    <property type="entry name" value="Glutamine synthetase"/>
    <property type="match status" value="1"/>
</dbReference>
<evidence type="ECO:0000313" key="14">
    <source>
        <dbReference type="EMBL" id="OGH58625.1"/>
    </source>
</evidence>
<dbReference type="PROSITE" id="PS51986">
    <property type="entry name" value="GS_BETA_GRASP"/>
    <property type="match status" value="1"/>
</dbReference>
<dbReference type="PROSITE" id="PS00181">
    <property type="entry name" value="GLNA_ATP"/>
    <property type="match status" value="1"/>
</dbReference>
<proteinExistence type="inferred from homology"/>
<evidence type="ECO:0000259" key="12">
    <source>
        <dbReference type="PROSITE" id="PS51986"/>
    </source>
</evidence>
<dbReference type="GO" id="GO:0004356">
    <property type="term" value="F:glutamine synthetase activity"/>
    <property type="evidence" value="ECO:0007669"/>
    <property type="project" value="UniProtKB-EC"/>
</dbReference>
<dbReference type="InterPro" id="IPR027303">
    <property type="entry name" value="Gln_synth_gly_rich_site"/>
</dbReference>
<dbReference type="PROSITE" id="PS51987">
    <property type="entry name" value="GS_CATALYTIC"/>
    <property type="match status" value="1"/>
</dbReference>
<comment type="catalytic activity">
    <reaction evidence="8 11">
        <text>L-glutamate + NH4(+) + ATP = L-glutamine + ADP + phosphate + H(+)</text>
        <dbReference type="Rhea" id="RHEA:16169"/>
        <dbReference type="ChEBI" id="CHEBI:15378"/>
        <dbReference type="ChEBI" id="CHEBI:28938"/>
        <dbReference type="ChEBI" id="CHEBI:29985"/>
        <dbReference type="ChEBI" id="CHEBI:30616"/>
        <dbReference type="ChEBI" id="CHEBI:43474"/>
        <dbReference type="ChEBI" id="CHEBI:58359"/>
        <dbReference type="ChEBI" id="CHEBI:456216"/>
        <dbReference type="EC" id="6.3.1.2"/>
    </reaction>
</comment>
<evidence type="ECO:0000256" key="4">
    <source>
        <dbReference type="ARBA" id="ARBA00022598"/>
    </source>
</evidence>
<evidence type="ECO:0000256" key="7">
    <source>
        <dbReference type="ARBA" id="ARBA00038740"/>
    </source>
</evidence>
<feature type="domain" description="GS catalytic" evidence="13">
    <location>
        <begin position="93"/>
        <end position="348"/>
    </location>
</feature>
<dbReference type="GO" id="GO:0005737">
    <property type="term" value="C:cytoplasm"/>
    <property type="evidence" value="ECO:0007669"/>
    <property type="project" value="TreeGrafter"/>
</dbReference>
<evidence type="ECO:0000256" key="2">
    <source>
        <dbReference type="ARBA" id="ARBA00009897"/>
    </source>
</evidence>
<feature type="domain" description="GS beta-grasp" evidence="12">
    <location>
        <begin position="2"/>
        <end position="86"/>
    </location>
</feature>
<dbReference type="InterPro" id="IPR027302">
    <property type="entry name" value="Gln_synth_N_conserv_site"/>
</dbReference>
<comment type="similarity">
    <text evidence="2 9 10">Belongs to the glutamine synthetase family.</text>
</comment>
<accession>A0A1F6LH55</accession>
<dbReference type="InterPro" id="IPR036651">
    <property type="entry name" value="Gln_synt_N_sf"/>
</dbReference>
<comment type="subunit">
    <text evidence="7">Homooctamer and homotetramer.</text>
</comment>
<evidence type="ECO:0000256" key="5">
    <source>
        <dbReference type="ARBA" id="ARBA00022741"/>
    </source>
</evidence>
<evidence type="ECO:0000313" key="15">
    <source>
        <dbReference type="Proteomes" id="UP000177067"/>
    </source>
</evidence>
<dbReference type="Pfam" id="PF00120">
    <property type="entry name" value="Gln-synt_C"/>
    <property type="match status" value="1"/>
</dbReference>
<keyword evidence="4 11" id="KW-0436">Ligase</keyword>
<dbReference type="EMBL" id="MFPS01000009">
    <property type="protein sequence ID" value="OGH58625.1"/>
    <property type="molecule type" value="Genomic_DNA"/>
</dbReference>
<dbReference type="GO" id="GO:0006542">
    <property type="term" value="P:glutamine biosynthetic process"/>
    <property type="evidence" value="ECO:0007669"/>
    <property type="project" value="InterPro"/>
</dbReference>
<evidence type="ECO:0000259" key="13">
    <source>
        <dbReference type="PROSITE" id="PS51987"/>
    </source>
</evidence>
<dbReference type="Pfam" id="PF03951">
    <property type="entry name" value="Gln-synt_N"/>
    <property type="match status" value="1"/>
</dbReference>
<comment type="function">
    <text evidence="1">Catalyzes the ATP-dependent biosynthesis of glutamine from glutamate and ammonia.</text>
</comment>
<dbReference type="PANTHER" id="PTHR20852">
    <property type="entry name" value="GLUTAMINE SYNTHETASE"/>
    <property type="match status" value="1"/>
</dbReference>
<protein>
    <recommendedName>
        <fullName evidence="3 11">Glutamine synthetase</fullName>
        <ecNumber evidence="3 11">6.3.1.2</ecNumber>
    </recommendedName>
</protein>
<evidence type="ECO:0000256" key="1">
    <source>
        <dbReference type="ARBA" id="ARBA00003117"/>
    </source>
</evidence>
<dbReference type="AlphaFoldDB" id="A0A1F6LH55"/>
<evidence type="ECO:0000256" key="6">
    <source>
        <dbReference type="ARBA" id="ARBA00022840"/>
    </source>
</evidence>
<reference evidence="14 15" key="1">
    <citation type="journal article" date="2016" name="Nat. Commun.">
        <title>Thousands of microbial genomes shed light on interconnected biogeochemical processes in an aquifer system.</title>
        <authorList>
            <person name="Anantharaman K."/>
            <person name="Brown C.T."/>
            <person name="Hug L.A."/>
            <person name="Sharon I."/>
            <person name="Castelle C.J."/>
            <person name="Probst A.J."/>
            <person name="Thomas B.C."/>
            <person name="Singh A."/>
            <person name="Wilkins M.J."/>
            <person name="Karaoz U."/>
            <person name="Brodie E.L."/>
            <person name="Williams K.H."/>
            <person name="Hubbard S.S."/>
            <person name="Banfield J.F."/>
        </authorList>
    </citation>
    <scope>NUCLEOTIDE SEQUENCE [LARGE SCALE GENOMIC DNA]</scope>
</reference>
<dbReference type="InterPro" id="IPR008147">
    <property type="entry name" value="Gln_synt_N"/>
</dbReference>
<gene>
    <name evidence="14" type="ORF">A2725_02915</name>
</gene>
<dbReference type="Gene3D" id="3.30.590.10">
    <property type="entry name" value="Glutamine synthetase/guanido kinase, catalytic domain"/>
    <property type="match status" value="1"/>
</dbReference>
<dbReference type="PANTHER" id="PTHR20852:SF57">
    <property type="entry name" value="GLUTAMINE SYNTHETASE 2 CYTOPLASMIC"/>
    <property type="match status" value="1"/>
</dbReference>
<dbReference type="SMART" id="SM01230">
    <property type="entry name" value="Gln-synt_C"/>
    <property type="match status" value="1"/>
</dbReference>
<dbReference type="SUPFAM" id="SSF54368">
    <property type="entry name" value="Glutamine synthetase, N-terminal domain"/>
    <property type="match status" value="1"/>
</dbReference>
<dbReference type="PROSITE" id="PS00180">
    <property type="entry name" value="GLNA_1"/>
    <property type="match status" value="1"/>
</dbReference>
<dbReference type="InterPro" id="IPR008146">
    <property type="entry name" value="Gln_synth_cat_dom"/>
</dbReference>
<dbReference type="NCBIfam" id="NF041605">
    <property type="entry name" value="gln_syn_GlnII"/>
    <property type="match status" value="1"/>
</dbReference>
<keyword evidence="5 11" id="KW-0547">Nucleotide-binding</keyword>
<dbReference type="EC" id="6.3.1.2" evidence="3 11"/>
<name>A0A1F6LH55_9BACT</name>
<evidence type="ECO:0000256" key="9">
    <source>
        <dbReference type="PROSITE-ProRule" id="PRU01330"/>
    </source>
</evidence>
<dbReference type="GO" id="GO:0005524">
    <property type="term" value="F:ATP binding"/>
    <property type="evidence" value="ECO:0007669"/>
    <property type="project" value="UniProtKB-KW"/>
</dbReference>
<dbReference type="Gene3D" id="3.10.20.70">
    <property type="entry name" value="Glutamine synthetase, N-terminal domain"/>
    <property type="match status" value="1"/>
</dbReference>
<dbReference type="Proteomes" id="UP000177067">
    <property type="component" value="Unassembled WGS sequence"/>
</dbReference>
<dbReference type="InterPro" id="IPR050292">
    <property type="entry name" value="Glutamine_Synthetase"/>
</dbReference>
<comment type="caution">
    <text evidence="14">The sequence shown here is derived from an EMBL/GenBank/DDBJ whole genome shotgun (WGS) entry which is preliminary data.</text>
</comment>